<feature type="region of interest" description="Disordered" evidence="7">
    <location>
        <begin position="731"/>
        <end position="756"/>
    </location>
</feature>
<evidence type="ECO:0000313" key="11">
    <source>
        <dbReference type="EMBL" id="AMD22323.1"/>
    </source>
</evidence>
<dbReference type="STRING" id="45286.A0A109V0R5"/>
<feature type="region of interest" description="Disordered" evidence="7">
    <location>
        <begin position="836"/>
        <end position="867"/>
    </location>
</feature>
<organism evidence="11 12">
    <name type="scientific">Eremothecium sinecaudum</name>
    <dbReference type="NCBI Taxonomy" id="45286"/>
    <lineage>
        <taxon>Eukaryota</taxon>
        <taxon>Fungi</taxon>
        <taxon>Dikarya</taxon>
        <taxon>Ascomycota</taxon>
        <taxon>Saccharomycotina</taxon>
        <taxon>Saccharomycetes</taxon>
        <taxon>Saccharomycetales</taxon>
        <taxon>Saccharomycetaceae</taxon>
        <taxon>Eremothecium</taxon>
    </lineage>
</organism>
<evidence type="ECO:0000256" key="2">
    <source>
        <dbReference type="ARBA" id="ARBA00008318"/>
    </source>
</evidence>
<evidence type="ECO:0000256" key="1">
    <source>
        <dbReference type="ARBA" id="ARBA00004496"/>
    </source>
</evidence>
<keyword evidence="8" id="KW-0472">Membrane</keyword>
<dbReference type="Pfam" id="PF05833">
    <property type="entry name" value="NFACT_N"/>
    <property type="match status" value="1"/>
</dbReference>
<evidence type="ECO:0000259" key="10">
    <source>
        <dbReference type="Pfam" id="PF11923"/>
    </source>
</evidence>
<dbReference type="AlphaFoldDB" id="A0A109V0R5"/>
<dbReference type="Pfam" id="PF11923">
    <property type="entry name" value="NFACT-C"/>
    <property type="match status" value="1"/>
</dbReference>
<dbReference type="InterPro" id="IPR008532">
    <property type="entry name" value="NFACT_RNA-bd"/>
</dbReference>
<keyword evidence="8" id="KW-0812">Transmembrane</keyword>
<protein>
    <recommendedName>
        <fullName evidence="5">Ribosome quality control complex subunit 2</fullName>
    </recommendedName>
</protein>
<sequence>MKQRITSLDLQILGKELKLELEGCRLNNIYSIADSNRQFLLKFNKSESKVNVVIDCGLKIHITDFTRPIPPSPSQFVIKLRKHLKSKRLTTVKQIDNDRILVLSFANGLYFLVLEFFAAGNVLLLDENRKIMALHRVVQDHQTAIGITYTMFDETFLQNTEQKLPTQASHSLDEIEQLIEDKKLFYANTMTKQSQVGSKGKQKIPSIQNVIFSAFPHLSNELILKCCKSSGLDPSTSLLEFEGNINSIVCALNKTEEEFCSTLKNSIKIGYILAKRNALFDEAKDKEDTEYTYEQFYPFVPYIAEDKLKDVKVIEIEGNYNRTVDTYFSTIESTKYALRIQNQEDQAKKKLEKAKIENNKKIQQLVDMQQSNEKKGYAIIANADIVEEAKLSVQGLVDQQMDWVAMEKLIKNEQLRGNKVAQLIQLPLKLKENKIQLLLPIPNDETDKPPGEDKSDSDNDEWSDDSSSTPEDEYFDKNTSKPTDNSKSSLETVSVMIDLSLSAYANASNYYEIKKHSAKKQAGVEQNVQRAMKNIEHKIETNLKKKLKEQHEVLRVLRKRYFFENYTWFISNEGFLALMGKSGIETDQIFSKYIQKDDVCVSNAFGSKVWIKNPYFTEIPPNTLMQAGVLANSASEAWSKKVASSPWWCSAKNLSKFDDIDGSLLGPGEFRVVHEERKTFLPPAQLVMGMALLWKVKTDDSDDKYEETGEAEEEIDGTEDMLETIADVNQSSWDNETNETPGEAQHSLEGAEEETTGTSELYMFSDDHIETEETNLNKAAAEADPTHSVTSILEAMSNKKVRGKKGKLKKMQKRYADQDEEEMIMRLQALGTLKGIEKQRQQKEEDATKQKERESKKMRRERQKQQQALKFTSSEFVKINYDKIFKELKPTPLEDDEILAVLPVFAPWSSVGKYKYKVKIQPGSMKKTKTINEVLHHFLTRTTDSKKQEIDKSSAAEIDLIKQLKVQEFIPLICVDRLKVTIPGSSDTKSSKGSSKGKTKKTK</sequence>
<dbReference type="InterPro" id="IPR051608">
    <property type="entry name" value="RQC_Subunit_NEMF"/>
</dbReference>
<reference evidence="11 12" key="1">
    <citation type="submission" date="2016-01" db="EMBL/GenBank/DDBJ databases">
        <title>Genome sequence of the yeast Holleya sinecauda.</title>
        <authorList>
            <person name="Dietrich F.S."/>
        </authorList>
    </citation>
    <scope>NUCLEOTIDE SEQUENCE [LARGE SCALE GENOMIC DNA]</scope>
    <source>
        <strain evidence="11 12">ATCC 58844</strain>
    </source>
</reference>
<feature type="domain" description="NFACT protein C-terminal" evidence="10">
    <location>
        <begin position="880"/>
        <end position="981"/>
    </location>
</feature>
<feature type="compositionally biased region" description="Acidic residues" evidence="7">
    <location>
        <begin position="458"/>
        <end position="474"/>
    </location>
</feature>
<evidence type="ECO:0000313" key="12">
    <source>
        <dbReference type="Proteomes" id="UP000243052"/>
    </source>
</evidence>
<evidence type="ECO:0000256" key="4">
    <source>
        <dbReference type="ARBA" id="ARBA00023054"/>
    </source>
</evidence>
<dbReference type="PANTHER" id="PTHR15239:SF6">
    <property type="entry name" value="RIBOSOME QUALITY CONTROL COMPLEX SUBUNIT NEMF"/>
    <property type="match status" value="1"/>
</dbReference>
<dbReference type="GO" id="GO:0005737">
    <property type="term" value="C:cytoplasm"/>
    <property type="evidence" value="ECO:0007669"/>
    <property type="project" value="UniProtKB-SubCell"/>
</dbReference>
<dbReference type="GeneID" id="28725670"/>
<proteinExistence type="inferred from homology"/>
<feature type="coiled-coil region" evidence="6">
    <location>
        <begin position="337"/>
        <end position="371"/>
    </location>
</feature>
<evidence type="ECO:0000256" key="5">
    <source>
        <dbReference type="ARBA" id="ARBA00070414"/>
    </source>
</evidence>
<evidence type="ECO:0000256" key="6">
    <source>
        <dbReference type="SAM" id="Coils"/>
    </source>
</evidence>
<dbReference type="PANTHER" id="PTHR15239">
    <property type="entry name" value="NUCLEAR EXPORT MEDIATOR FACTOR NEMF"/>
    <property type="match status" value="1"/>
</dbReference>
<dbReference type="Gene3D" id="2.30.310.10">
    <property type="entry name" value="ibrinogen binding protein from staphylococcus aureus domain"/>
    <property type="match status" value="1"/>
</dbReference>
<name>A0A109V0R5_9SACH</name>
<dbReference type="EMBL" id="CP014247">
    <property type="protein sequence ID" value="AMD22323.1"/>
    <property type="molecule type" value="Genomic_DNA"/>
</dbReference>
<dbReference type="RefSeq" id="XP_017989319.1">
    <property type="nucleotide sequence ID" value="XM_018133518.1"/>
</dbReference>
<keyword evidence="3" id="KW-0963">Cytoplasm</keyword>
<evidence type="ECO:0000256" key="7">
    <source>
        <dbReference type="SAM" id="MobiDB-lite"/>
    </source>
</evidence>
<dbReference type="GO" id="GO:0043023">
    <property type="term" value="F:ribosomal large subunit binding"/>
    <property type="evidence" value="ECO:0007669"/>
    <property type="project" value="TreeGrafter"/>
</dbReference>
<gene>
    <name evidence="11" type="ORF">AW171_hschr74351</name>
</gene>
<comment type="similarity">
    <text evidence="2">Belongs to the NEMF family.</text>
</comment>
<keyword evidence="8" id="KW-1133">Transmembrane helix</keyword>
<accession>A0A109V0R5</accession>
<feature type="region of interest" description="Disordered" evidence="7">
    <location>
        <begin position="982"/>
        <end position="1003"/>
    </location>
</feature>
<dbReference type="GO" id="GO:0072344">
    <property type="term" value="P:rescue of stalled ribosome"/>
    <property type="evidence" value="ECO:0007669"/>
    <property type="project" value="TreeGrafter"/>
</dbReference>
<dbReference type="InterPro" id="IPR021846">
    <property type="entry name" value="NFACT-C"/>
</dbReference>
<keyword evidence="4 6" id="KW-0175">Coiled coil</keyword>
<dbReference type="OrthoDB" id="207084at2759"/>
<feature type="transmembrane region" description="Helical" evidence="8">
    <location>
        <begin position="100"/>
        <end position="125"/>
    </location>
</feature>
<feature type="region of interest" description="Disordered" evidence="7">
    <location>
        <begin position="440"/>
        <end position="488"/>
    </location>
</feature>
<dbReference type="GO" id="GO:1990112">
    <property type="term" value="C:RQC complex"/>
    <property type="evidence" value="ECO:0007669"/>
    <property type="project" value="TreeGrafter"/>
</dbReference>
<evidence type="ECO:0000259" key="9">
    <source>
        <dbReference type="Pfam" id="PF05670"/>
    </source>
</evidence>
<feature type="domain" description="NFACT RNA-binding" evidence="9">
    <location>
        <begin position="566"/>
        <end position="672"/>
    </location>
</feature>
<feature type="compositionally biased region" description="Basic and acidic residues" evidence="7">
    <location>
        <begin position="836"/>
        <end position="855"/>
    </location>
</feature>
<evidence type="ECO:0000256" key="8">
    <source>
        <dbReference type="SAM" id="Phobius"/>
    </source>
</evidence>
<feature type="compositionally biased region" description="Basic and acidic residues" evidence="7">
    <location>
        <begin position="445"/>
        <end position="457"/>
    </location>
</feature>
<dbReference type="Proteomes" id="UP000243052">
    <property type="component" value="Chromosome vii"/>
</dbReference>
<feature type="compositionally biased region" description="Polar residues" evidence="7">
    <location>
        <begin position="731"/>
        <end position="740"/>
    </location>
</feature>
<comment type="subcellular location">
    <subcellularLocation>
        <location evidence="1">Cytoplasm</location>
    </subcellularLocation>
</comment>
<dbReference type="GO" id="GO:1990116">
    <property type="term" value="P:ribosome-associated ubiquitin-dependent protein catabolic process"/>
    <property type="evidence" value="ECO:0007669"/>
    <property type="project" value="TreeGrafter"/>
</dbReference>
<feature type="compositionally biased region" description="Low complexity" evidence="7">
    <location>
        <begin position="984"/>
        <end position="994"/>
    </location>
</feature>
<dbReference type="FunFam" id="2.30.310.10:FF:000003">
    <property type="entry name" value="Zinc knuckle domain containing protein"/>
    <property type="match status" value="1"/>
</dbReference>
<dbReference type="GO" id="GO:0000049">
    <property type="term" value="F:tRNA binding"/>
    <property type="evidence" value="ECO:0007669"/>
    <property type="project" value="TreeGrafter"/>
</dbReference>
<keyword evidence="12" id="KW-1185">Reference proteome</keyword>
<evidence type="ECO:0000256" key="3">
    <source>
        <dbReference type="ARBA" id="ARBA00022490"/>
    </source>
</evidence>
<dbReference type="Pfam" id="PF05670">
    <property type="entry name" value="NFACT-R_1"/>
    <property type="match status" value="1"/>
</dbReference>